<dbReference type="Proteomes" id="UP000436088">
    <property type="component" value="Unassembled WGS sequence"/>
</dbReference>
<name>A0A6A3ALG0_HIBSY</name>
<dbReference type="GO" id="GO:0005778">
    <property type="term" value="C:peroxisomal membrane"/>
    <property type="evidence" value="ECO:0007669"/>
    <property type="project" value="UniProtKB-SubCell"/>
</dbReference>
<dbReference type="InterPro" id="IPR054154">
    <property type="entry name" value="PEX14-like_M_plants"/>
</dbReference>
<evidence type="ECO:0000256" key="4">
    <source>
        <dbReference type="ARBA" id="ARBA00029502"/>
    </source>
</evidence>
<organism evidence="11 12">
    <name type="scientific">Hibiscus syriacus</name>
    <name type="common">Rose of Sharon</name>
    <dbReference type="NCBI Taxonomy" id="106335"/>
    <lineage>
        <taxon>Eukaryota</taxon>
        <taxon>Viridiplantae</taxon>
        <taxon>Streptophyta</taxon>
        <taxon>Embryophyta</taxon>
        <taxon>Tracheophyta</taxon>
        <taxon>Spermatophyta</taxon>
        <taxon>Magnoliopsida</taxon>
        <taxon>eudicotyledons</taxon>
        <taxon>Gunneridae</taxon>
        <taxon>Pentapetalae</taxon>
        <taxon>rosids</taxon>
        <taxon>malvids</taxon>
        <taxon>Malvales</taxon>
        <taxon>Malvaceae</taxon>
        <taxon>Malvoideae</taxon>
        <taxon>Hibiscus</taxon>
    </lineage>
</organism>
<evidence type="ECO:0000259" key="9">
    <source>
        <dbReference type="Pfam" id="PF04695"/>
    </source>
</evidence>
<evidence type="ECO:0000313" key="12">
    <source>
        <dbReference type="Proteomes" id="UP000436088"/>
    </source>
</evidence>
<protein>
    <recommendedName>
        <fullName evidence="4 7">Peroxisomal membrane protein PEX14</fullName>
    </recommendedName>
    <alternativeName>
        <fullName evidence="5 7">Peroxin-14</fullName>
    </alternativeName>
</protein>
<sequence>MREELVEMAIKFLLHPTIQRSPVSQRRSFLENRGLMTDEIDEAFRRVPDVTSSVPYRQDINSSQDVQSKPFASVQLQGTPQSSQPLAESMLTVSQPSQFSWSYAIVSVVLLILSGAGTSNLLKKFFLPRLKSWIRKVVLEEDDDEETRNKVCLKKRSKLPRQPQWLPSLLQKLVCKCCCQMKKGRHFDVLLRRLGIHIAELRSMSTKVQRLESARYASYKNTDQYGQRTSQNGLDSNLSKSSFVHGDYPKNFPSRMGVFGPLKLGSDICECSEVRTWVSDGNRLASTLHVATFQFVARSGNTAAHLLAKDLSAGSEDRFRVDEAPDSVTVAASCLAPPFFRFYLII</sequence>
<evidence type="ECO:0000313" key="11">
    <source>
        <dbReference type="EMBL" id="KAE8704956.1"/>
    </source>
</evidence>
<evidence type="ECO:0000256" key="2">
    <source>
        <dbReference type="ARBA" id="ARBA00023010"/>
    </source>
</evidence>
<proteinExistence type="inferred from homology"/>
<dbReference type="InterPro" id="IPR036388">
    <property type="entry name" value="WH-like_DNA-bd_sf"/>
</dbReference>
<dbReference type="Pfam" id="PF23020">
    <property type="entry name" value="PEX14-like_2nd"/>
    <property type="match status" value="1"/>
</dbReference>
<accession>A0A6A3ALG0</accession>
<feature type="domain" description="Peroxisomal membrane protein PEX14 central plants" evidence="10">
    <location>
        <begin position="97"/>
        <end position="212"/>
    </location>
</feature>
<keyword evidence="12" id="KW-1185">Reference proteome</keyword>
<evidence type="ECO:0000256" key="8">
    <source>
        <dbReference type="SAM" id="Phobius"/>
    </source>
</evidence>
<feature type="transmembrane region" description="Helical" evidence="8">
    <location>
        <begin position="101"/>
        <end position="122"/>
    </location>
</feature>
<evidence type="ECO:0000256" key="1">
    <source>
        <dbReference type="ARBA" id="ARBA00005443"/>
    </source>
</evidence>
<keyword evidence="7 8" id="KW-0472">Membrane</keyword>
<keyword evidence="8" id="KW-0812">Transmembrane</keyword>
<dbReference type="AlphaFoldDB" id="A0A6A3ALG0"/>
<evidence type="ECO:0000259" key="10">
    <source>
        <dbReference type="Pfam" id="PF23020"/>
    </source>
</evidence>
<dbReference type="Pfam" id="PF04695">
    <property type="entry name" value="Pex14_N"/>
    <property type="match status" value="1"/>
</dbReference>
<comment type="caution">
    <text evidence="11">The sequence shown here is derived from an EMBL/GenBank/DDBJ whole genome shotgun (WGS) entry which is preliminary data.</text>
</comment>
<keyword evidence="8" id="KW-1133">Transmembrane helix</keyword>
<dbReference type="Gene3D" id="1.10.10.10">
    <property type="entry name" value="Winged helix-like DNA-binding domain superfamily/Winged helix DNA-binding domain"/>
    <property type="match status" value="1"/>
</dbReference>
<evidence type="ECO:0000256" key="6">
    <source>
        <dbReference type="ARBA" id="ARBA00046271"/>
    </source>
</evidence>
<dbReference type="EMBL" id="VEPZ02000983">
    <property type="protein sequence ID" value="KAE8704956.1"/>
    <property type="molecule type" value="Genomic_DNA"/>
</dbReference>
<keyword evidence="2" id="KW-0811">Translocation</keyword>
<feature type="domain" description="Peroxisome membrane anchor protein Pex14p N-terminal" evidence="9">
    <location>
        <begin position="2"/>
        <end position="46"/>
    </location>
</feature>
<evidence type="ECO:0000256" key="5">
    <source>
        <dbReference type="ARBA" id="ARBA00029691"/>
    </source>
</evidence>
<dbReference type="GO" id="GO:0005102">
    <property type="term" value="F:signaling receptor binding"/>
    <property type="evidence" value="ECO:0007669"/>
    <property type="project" value="TreeGrafter"/>
</dbReference>
<comment type="subcellular location">
    <subcellularLocation>
        <location evidence="6 7">Peroxisome membrane</location>
    </subcellularLocation>
</comment>
<evidence type="ECO:0000256" key="3">
    <source>
        <dbReference type="ARBA" id="ARBA00023140"/>
    </source>
</evidence>
<comment type="function">
    <text evidence="7">Component of the PEX13-PEX14 docking complex, a translocon channel that specifically mediates the import of peroxisomal cargo proteins bound to PEX5 receptor. The PEX13-PEX14 docking complex forms a large import pore which can be opened to a diameter of about 9 nm. Mechanistically, PEX5 receptor along with cargo proteins associates with the PEX14 subunit of the PEX13-PEX14 docking complex in the cytosol, leading to the insertion of the receptor into the organelle membrane with the concomitant translocation of the cargo into the peroxisome matrix.</text>
</comment>
<dbReference type="PANTHER" id="PTHR23058">
    <property type="entry name" value="PEROXISOMAL MEMBRANE PROTEIN PEX14"/>
    <property type="match status" value="1"/>
</dbReference>
<gene>
    <name evidence="11" type="ORF">F3Y22_tig00110430pilonHSYRG00020</name>
</gene>
<dbReference type="PANTHER" id="PTHR23058:SF12">
    <property type="entry name" value="PEROXISOMAL MEMBRANE PROTEIN PEX14"/>
    <property type="match status" value="1"/>
</dbReference>
<evidence type="ECO:0000256" key="7">
    <source>
        <dbReference type="RuleBase" id="RU367032"/>
    </source>
</evidence>
<keyword evidence="7" id="KW-0653">Protein transport</keyword>
<comment type="similarity">
    <text evidence="1 7">Belongs to the peroxin-14 family.</text>
</comment>
<dbReference type="GO" id="GO:1990429">
    <property type="term" value="C:peroxisomal importomer complex"/>
    <property type="evidence" value="ECO:0007669"/>
    <property type="project" value="TreeGrafter"/>
</dbReference>
<keyword evidence="3 7" id="KW-0576">Peroxisome</keyword>
<keyword evidence="7" id="KW-0813">Transport</keyword>
<dbReference type="GO" id="GO:0016560">
    <property type="term" value="P:protein import into peroxisome matrix, docking"/>
    <property type="evidence" value="ECO:0007669"/>
    <property type="project" value="UniProtKB-UniRule"/>
</dbReference>
<dbReference type="InterPro" id="IPR025655">
    <property type="entry name" value="PEX14"/>
</dbReference>
<reference evidence="11" key="1">
    <citation type="submission" date="2019-09" db="EMBL/GenBank/DDBJ databases">
        <title>Draft genome information of white flower Hibiscus syriacus.</title>
        <authorList>
            <person name="Kim Y.-M."/>
        </authorList>
    </citation>
    <scope>NUCLEOTIDE SEQUENCE [LARGE SCALE GENOMIC DNA]</scope>
    <source>
        <strain evidence="11">YM2019G1</strain>
    </source>
</reference>
<dbReference type="InterPro" id="IPR006785">
    <property type="entry name" value="Pex14_N"/>
</dbReference>